<dbReference type="Proteomes" id="UP001256588">
    <property type="component" value="Unassembled WGS sequence"/>
</dbReference>
<proteinExistence type="predicted"/>
<gene>
    <name evidence="2" type="ORF">J2W68_002267</name>
</gene>
<evidence type="ECO:0000313" key="2">
    <source>
        <dbReference type="EMBL" id="MDR7193530.1"/>
    </source>
</evidence>
<dbReference type="InterPro" id="IPR014807">
    <property type="entry name" value="Coa1"/>
</dbReference>
<accession>A0ABU1XXN6</accession>
<keyword evidence="1" id="KW-1133">Transmembrane helix</keyword>
<dbReference type="Pfam" id="PF08695">
    <property type="entry name" value="Coa1"/>
    <property type="match status" value="1"/>
</dbReference>
<feature type="transmembrane region" description="Helical" evidence="1">
    <location>
        <begin position="15"/>
        <end position="39"/>
    </location>
</feature>
<keyword evidence="1" id="KW-0812">Transmembrane</keyword>
<protein>
    <recommendedName>
        <fullName evidence="4">Cytochrome oxidase complex assembly protein 1</fullName>
    </recommendedName>
</protein>
<keyword evidence="3" id="KW-1185">Reference proteome</keyword>
<dbReference type="EMBL" id="JAVDWO010000008">
    <property type="protein sequence ID" value="MDR7193530.1"/>
    <property type="molecule type" value="Genomic_DNA"/>
</dbReference>
<reference evidence="2 3" key="1">
    <citation type="submission" date="2023-07" db="EMBL/GenBank/DDBJ databases">
        <title>Sorghum-associated microbial communities from plants grown in Nebraska, USA.</title>
        <authorList>
            <person name="Schachtman D."/>
        </authorList>
    </citation>
    <scope>NUCLEOTIDE SEQUENCE [LARGE SCALE GENOMIC DNA]</scope>
    <source>
        <strain evidence="2 3">4099</strain>
    </source>
</reference>
<evidence type="ECO:0008006" key="4">
    <source>
        <dbReference type="Google" id="ProtNLM"/>
    </source>
</evidence>
<organism evidence="2 3">
    <name type="scientific">Luteimonas terrae</name>
    <dbReference type="NCBI Taxonomy" id="1530191"/>
    <lineage>
        <taxon>Bacteria</taxon>
        <taxon>Pseudomonadati</taxon>
        <taxon>Pseudomonadota</taxon>
        <taxon>Gammaproteobacteria</taxon>
        <taxon>Lysobacterales</taxon>
        <taxon>Lysobacteraceae</taxon>
        <taxon>Luteimonas</taxon>
    </lineage>
</organism>
<evidence type="ECO:0000313" key="3">
    <source>
        <dbReference type="Proteomes" id="UP001256588"/>
    </source>
</evidence>
<sequence length="151" mass="16327">MPPLPRGWWQRNWKWAVPLAVLALLSVALVFVALVLFAVRGSMQSSDVYADALARARAHPDLVVRLGEPMTPGFMPMGRIDTSTEGGGSGYADLTFTLSGPHGSGRITATAERMRGVWLYEQLVFMPPRGIDGRIDLVERGTPVGPADALP</sequence>
<comment type="caution">
    <text evidence="2">The sequence shown here is derived from an EMBL/GenBank/DDBJ whole genome shotgun (WGS) entry which is preliminary data.</text>
</comment>
<keyword evidence="1" id="KW-0472">Membrane</keyword>
<name>A0ABU1XXN6_9GAMM</name>
<evidence type="ECO:0000256" key="1">
    <source>
        <dbReference type="SAM" id="Phobius"/>
    </source>
</evidence>